<reference evidence="3" key="1">
    <citation type="submission" date="2016-10" db="EMBL/GenBank/DDBJ databases">
        <authorList>
            <person name="Varghese N."/>
            <person name="Submissions S."/>
        </authorList>
    </citation>
    <scope>NUCLEOTIDE SEQUENCE [LARGE SCALE GENOMIC DNA]</scope>
    <source>
        <strain evidence="3">ANC 5109</strain>
    </source>
</reference>
<feature type="transmembrane region" description="Helical" evidence="1">
    <location>
        <begin position="12"/>
        <end position="34"/>
    </location>
</feature>
<name>A0A1H3N9L1_9GAMM</name>
<evidence type="ECO:0000313" key="3">
    <source>
        <dbReference type="Proteomes" id="UP000199035"/>
    </source>
</evidence>
<dbReference type="Proteomes" id="UP000199035">
    <property type="component" value="Unassembled WGS sequence"/>
</dbReference>
<evidence type="ECO:0000313" key="2">
    <source>
        <dbReference type="EMBL" id="SDY85538.1"/>
    </source>
</evidence>
<gene>
    <name evidence="2" type="ORF">SAMN05421643_14013</name>
</gene>
<keyword evidence="1" id="KW-1133">Transmembrane helix</keyword>
<accession>A0A1H3N9L1</accession>
<dbReference type="EMBL" id="FNPK01000040">
    <property type="protein sequence ID" value="SDY85538.1"/>
    <property type="molecule type" value="Genomic_DNA"/>
</dbReference>
<evidence type="ECO:0000256" key="1">
    <source>
        <dbReference type="SAM" id="Phobius"/>
    </source>
</evidence>
<dbReference type="AlphaFoldDB" id="A0A1H3N9L1"/>
<proteinExistence type="predicted"/>
<organism evidence="2 3">
    <name type="scientific">Acinetobacter kyonggiensis</name>
    <dbReference type="NCBI Taxonomy" id="595670"/>
    <lineage>
        <taxon>Bacteria</taxon>
        <taxon>Pseudomonadati</taxon>
        <taxon>Pseudomonadota</taxon>
        <taxon>Gammaproteobacteria</taxon>
        <taxon>Moraxellales</taxon>
        <taxon>Moraxellaceae</taxon>
        <taxon>Acinetobacter</taxon>
    </lineage>
</organism>
<protein>
    <submittedName>
        <fullName evidence="2">Uncharacterized protein</fullName>
    </submittedName>
</protein>
<keyword evidence="1" id="KW-0472">Membrane</keyword>
<dbReference type="STRING" id="595670.SAMN05421643_14013"/>
<keyword evidence="1" id="KW-0812">Transmembrane</keyword>
<feature type="transmembrane region" description="Helical" evidence="1">
    <location>
        <begin position="84"/>
        <end position="102"/>
    </location>
</feature>
<feature type="transmembrane region" description="Helical" evidence="1">
    <location>
        <begin position="40"/>
        <end position="63"/>
    </location>
</feature>
<keyword evidence="3" id="KW-1185">Reference proteome</keyword>
<sequence length="195" mass="23187">MPTIQITKYHYHNYLILIMLILMISGTTTLLFSNFSPMKIIEICTLSISVLLYIVILVYFIYLNKKQQWFIPHHWKNFRKRPKLYCLLILPANFILIFWLNLSRIIPMTYTAMFGENQIVVQQAQVTKSSFKGDTRYFFRTSYRYLPIFNIDQKEVQQYQNQQIMLHLTVIQSSMGTIVKSIDHVQLNSKTTNKT</sequence>